<keyword evidence="1" id="KW-1133">Transmembrane helix</keyword>
<feature type="transmembrane region" description="Helical" evidence="1">
    <location>
        <begin position="218"/>
        <end position="237"/>
    </location>
</feature>
<accession>A0A0F9UYQ3</accession>
<evidence type="ECO:0008006" key="3">
    <source>
        <dbReference type="Google" id="ProtNLM"/>
    </source>
</evidence>
<comment type="caution">
    <text evidence="2">The sequence shown here is derived from an EMBL/GenBank/DDBJ whole genome shotgun (WGS) entry which is preliminary data.</text>
</comment>
<organism evidence="2">
    <name type="scientific">marine sediment metagenome</name>
    <dbReference type="NCBI Taxonomy" id="412755"/>
    <lineage>
        <taxon>unclassified sequences</taxon>
        <taxon>metagenomes</taxon>
        <taxon>ecological metagenomes</taxon>
    </lineage>
</organism>
<name>A0A0F9UYQ3_9ZZZZ</name>
<gene>
    <name evidence="2" type="ORF">LCGC14_0472440</name>
</gene>
<feature type="transmembrane region" description="Helical" evidence="1">
    <location>
        <begin position="87"/>
        <end position="103"/>
    </location>
</feature>
<feature type="transmembrane region" description="Helical" evidence="1">
    <location>
        <begin position="139"/>
        <end position="162"/>
    </location>
</feature>
<dbReference type="PANTHER" id="PTHR33802">
    <property type="entry name" value="SI:CH211-161H7.5-RELATED"/>
    <property type="match status" value="1"/>
</dbReference>
<feature type="transmembrane region" description="Helical" evidence="1">
    <location>
        <begin position="193"/>
        <end position="212"/>
    </location>
</feature>
<proteinExistence type="predicted"/>
<keyword evidence="1" id="KW-0472">Membrane</keyword>
<dbReference type="AlphaFoldDB" id="A0A0F9UYQ3"/>
<feature type="transmembrane region" description="Helical" evidence="1">
    <location>
        <begin position="168"/>
        <end position="186"/>
    </location>
</feature>
<feature type="transmembrane region" description="Helical" evidence="1">
    <location>
        <begin position="109"/>
        <end position="127"/>
    </location>
</feature>
<protein>
    <recommendedName>
        <fullName evidence="3">Tryptophan-rich sensory protein</fullName>
    </recommendedName>
</protein>
<feature type="transmembrane region" description="Helical" evidence="1">
    <location>
        <begin position="55"/>
        <end position="75"/>
    </location>
</feature>
<evidence type="ECO:0000256" key="1">
    <source>
        <dbReference type="SAM" id="Phobius"/>
    </source>
</evidence>
<reference evidence="2" key="1">
    <citation type="journal article" date="2015" name="Nature">
        <title>Complex archaea that bridge the gap between prokaryotes and eukaryotes.</title>
        <authorList>
            <person name="Spang A."/>
            <person name="Saw J.H."/>
            <person name="Jorgensen S.L."/>
            <person name="Zaremba-Niedzwiedzka K."/>
            <person name="Martijn J."/>
            <person name="Lind A.E."/>
            <person name="van Eijk R."/>
            <person name="Schleper C."/>
            <person name="Guy L."/>
            <person name="Ettema T.J."/>
        </authorList>
    </citation>
    <scope>NUCLEOTIDE SEQUENCE</scope>
</reference>
<dbReference type="EMBL" id="LAZR01000503">
    <property type="protein sequence ID" value="KKN66336.1"/>
    <property type="molecule type" value="Genomic_DNA"/>
</dbReference>
<keyword evidence="1" id="KW-0812">Transmembrane</keyword>
<sequence length="240" mass="25832">MQGSPMSRSFIALTTFLLAIGFAVSPFFVSGFNGFSPDQFPIPQDNPSVQPAGYAFSIWGVIYLWLIIGMGWGLWKRRDDYIWHDMRLPLSISLFIGCFWLAVAVASPIWASVLIWVMLISALYALFRSPRGDRGFAALPVGLYAGWLSAASCVSLGLLAAGYGWMNANTAGLVFVGLAIVIAAGVQSTLRRAPTYGIAVIWALVAVIVQNINASPTVAALAAGGAIALILPTYRAWRRV</sequence>
<dbReference type="PANTHER" id="PTHR33802:SF1">
    <property type="entry name" value="XK-RELATED PROTEIN"/>
    <property type="match status" value="1"/>
</dbReference>
<evidence type="ECO:0000313" key="2">
    <source>
        <dbReference type="EMBL" id="KKN66336.1"/>
    </source>
</evidence>